<evidence type="ECO:0000313" key="3">
    <source>
        <dbReference type="Proteomes" id="UP001283361"/>
    </source>
</evidence>
<protein>
    <submittedName>
        <fullName evidence="2">Uncharacterized protein</fullName>
    </submittedName>
</protein>
<sequence length="268" mass="30187">MLLGDTLIDVTDSTSSSIPSTSEGSLGHSSPLYFVWRHRLSGVNKAVSSGAMGDSDNWFVSPWGFKFTHRGGENYRKLSAAIRRGVRRCRNRFCAASSLRRSVDSGHYVCVTSITDKTSTLAKLTYDHNIHEKERQNVDLQKNLMNTGENDNLRANYSSLELRLKAVEEQLEQERKENNFSDSDVLTKKQTWKIRPQSSNLILGRSGNTNTVVSNCSCCDAYADIAKDMSQLQDSILDFLRVERQVVSVGLLNRIIKIPDFDKLKKDD</sequence>
<keyword evidence="1" id="KW-0175">Coiled coil</keyword>
<comment type="caution">
    <text evidence="2">The sequence shown here is derived from an EMBL/GenBank/DDBJ whole genome shotgun (WGS) entry which is preliminary data.</text>
</comment>
<feature type="coiled-coil region" evidence="1">
    <location>
        <begin position="130"/>
        <end position="184"/>
    </location>
</feature>
<dbReference type="AlphaFoldDB" id="A0AAE1A6Q8"/>
<organism evidence="2 3">
    <name type="scientific">Elysia crispata</name>
    <name type="common">lettuce slug</name>
    <dbReference type="NCBI Taxonomy" id="231223"/>
    <lineage>
        <taxon>Eukaryota</taxon>
        <taxon>Metazoa</taxon>
        <taxon>Spiralia</taxon>
        <taxon>Lophotrochozoa</taxon>
        <taxon>Mollusca</taxon>
        <taxon>Gastropoda</taxon>
        <taxon>Heterobranchia</taxon>
        <taxon>Euthyneura</taxon>
        <taxon>Panpulmonata</taxon>
        <taxon>Sacoglossa</taxon>
        <taxon>Placobranchoidea</taxon>
        <taxon>Plakobranchidae</taxon>
        <taxon>Elysia</taxon>
    </lineage>
</organism>
<evidence type="ECO:0000256" key="1">
    <source>
        <dbReference type="SAM" id="Coils"/>
    </source>
</evidence>
<gene>
    <name evidence="2" type="ORF">RRG08_027867</name>
</gene>
<dbReference type="Proteomes" id="UP001283361">
    <property type="component" value="Unassembled WGS sequence"/>
</dbReference>
<dbReference type="EMBL" id="JAWDGP010002514">
    <property type="protein sequence ID" value="KAK3782319.1"/>
    <property type="molecule type" value="Genomic_DNA"/>
</dbReference>
<reference evidence="2" key="1">
    <citation type="journal article" date="2023" name="G3 (Bethesda)">
        <title>A reference genome for the long-term kleptoplast-retaining sea slug Elysia crispata morphotype clarki.</title>
        <authorList>
            <person name="Eastman K.E."/>
            <person name="Pendleton A.L."/>
            <person name="Shaikh M.A."/>
            <person name="Suttiyut T."/>
            <person name="Ogas R."/>
            <person name="Tomko P."/>
            <person name="Gavelis G."/>
            <person name="Widhalm J.R."/>
            <person name="Wisecaver J.H."/>
        </authorList>
    </citation>
    <scope>NUCLEOTIDE SEQUENCE</scope>
    <source>
        <strain evidence="2">ECLA1</strain>
    </source>
</reference>
<accession>A0AAE1A6Q8</accession>
<keyword evidence="3" id="KW-1185">Reference proteome</keyword>
<name>A0AAE1A6Q8_9GAST</name>
<proteinExistence type="predicted"/>
<evidence type="ECO:0000313" key="2">
    <source>
        <dbReference type="EMBL" id="KAK3782319.1"/>
    </source>
</evidence>